<dbReference type="EMBL" id="FONV01000016">
    <property type="protein sequence ID" value="SFF65071.1"/>
    <property type="molecule type" value="Genomic_DNA"/>
</dbReference>
<name>A0A1I2KJ04_9ACTN</name>
<gene>
    <name evidence="3" type="ORF">SAMN05421541_116146</name>
</gene>
<evidence type="ECO:0000313" key="3">
    <source>
        <dbReference type="EMBL" id="SFF65071.1"/>
    </source>
</evidence>
<keyword evidence="4" id="KW-1185">Reference proteome</keyword>
<sequence length="151" mass="15544">MTEPLPPRSPRSTNRAAAVLLAGLLLTACHKPPHAEVPPPHGRAPLPAPAHQVDDLGEAGSRAGAVNAEARRLASSRTRETVTLACMINDTYANVTEEDVAGLINQAGGYAGVRASAVYALLSDLEQAESSGDAIRAAAVAALCESAQTTR</sequence>
<dbReference type="AlphaFoldDB" id="A0A1I2KJ04"/>
<keyword evidence="2" id="KW-0732">Signal</keyword>
<feature type="signal peptide" evidence="2">
    <location>
        <begin position="1"/>
        <end position="35"/>
    </location>
</feature>
<dbReference type="STRING" id="35752.SAMN05421541_116146"/>
<evidence type="ECO:0000256" key="2">
    <source>
        <dbReference type="SAM" id="SignalP"/>
    </source>
</evidence>
<feature type="compositionally biased region" description="Pro residues" evidence="1">
    <location>
        <begin position="35"/>
        <end position="48"/>
    </location>
</feature>
<dbReference type="Proteomes" id="UP000199645">
    <property type="component" value="Unassembled WGS sequence"/>
</dbReference>
<proteinExistence type="predicted"/>
<evidence type="ECO:0000256" key="1">
    <source>
        <dbReference type="SAM" id="MobiDB-lite"/>
    </source>
</evidence>
<reference evidence="3 4" key="1">
    <citation type="submission" date="2016-10" db="EMBL/GenBank/DDBJ databases">
        <authorList>
            <person name="de Groot N.N."/>
        </authorList>
    </citation>
    <scope>NUCLEOTIDE SEQUENCE [LARGE SCALE GENOMIC DNA]</scope>
    <source>
        <strain evidence="3 4">DSM 43019</strain>
    </source>
</reference>
<accession>A0A1I2KJ04</accession>
<protein>
    <submittedName>
        <fullName evidence="3">Uncharacterized protein</fullName>
    </submittedName>
</protein>
<evidence type="ECO:0000313" key="4">
    <source>
        <dbReference type="Proteomes" id="UP000199645"/>
    </source>
</evidence>
<dbReference type="RefSeq" id="WP_093620580.1">
    <property type="nucleotide sequence ID" value="NZ_BOMT01000086.1"/>
</dbReference>
<feature type="chain" id="PRO_5011606584" evidence="2">
    <location>
        <begin position="36"/>
        <end position="151"/>
    </location>
</feature>
<feature type="region of interest" description="Disordered" evidence="1">
    <location>
        <begin position="31"/>
        <end position="59"/>
    </location>
</feature>
<organism evidence="3 4">
    <name type="scientific">Actinoplanes philippinensis</name>
    <dbReference type="NCBI Taxonomy" id="35752"/>
    <lineage>
        <taxon>Bacteria</taxon>
        <taxon>Bacillati</taxon>
        <taxon>Actinomycetota</taxon>
        <taxon>Actinomycetes</taxon>
        <taxon>Micromonosporales</taxon>
        <taxon>Micromonosporaceae</taxon>
        <taxon>Actinoplanes</taxon>
    </lineage>
</organism>